<gene>
    <name evidence="7" type="ORF">OJ962_12790</name>
</gene>
<evidence type="ECO:0000313" key="8">
    <source>
        <dbReference type="Proteomes" id="UP001147700"/>
    </source>
</evidence>
<sequence>MILVVTGASQFPFDRLLRAVETLSGDERVVAQYGCSAVQPRNAECVDFVPMARLAELVREARVVITHAGVGSILLCLSNGRRPVVVPRFKRFDETVDDHQVESSRRFAGAGLVTLVEDPSRLAEAIPTLAVGDEFAVPTFGEGSLVRDLRGYFQQTIETRSRPRP</sequence>
<dbReference type="InterPro" id="IPR039042">
    <property type="entry name" value="Alg13-like"/>
</dbReference>
<dbReference type="Proteomes" id="UP001147700">
    <property type="component" value="Unassembled WGS sequence"/>
</dbReference>
<dbReference type="PANTHER" id="PTHR12867">
    <property type="entry name" value="GLYCOSYL TRANSFERASE-RELATED"/>
    <property type="match status" value="1"/>
</dbReference>
<dbReference type="Gene3D" id="3.40.50.2000">
    <property type="entry name" value="Glycogen Phosphorylase B"/>
    <property type="match status" value="1"/>
</dbReference>
<keyword evidence="4" id="KW-0808">Transferase</keyword>
<organism evidence="7 8">
    <name type="scientific">Solirubrobacter deserti</name>
    <dbReference type="NCBI Taxonomy" id="2282478"/>
    <lineage>
        <taxon>Bacteria</taxon>
        <taxon>Bacillati</taxon>
        <taxon>Actinomycetota</taxon>
        <taxon>Thermoleophilia</taxon>
        <taxon>Solirubrobacterales</taxon>
        <taxon>Solirubrobacteraceae</taxon>
        <taxon>Solirubrobacter</taxon>
    </lineage>
</organism>
<dbReference type="InterPro" id="IPR007235">
    <property type="entry name" value="Glyco_trans_28_C"/>
</dbReference>
<accession>A0ABT4RII1</accession>
<comment type="caution">
    <text evidence="7">The sequence shown here is derived from an EMBL/GenBank/DDBJ whole genome shotgun (WGS) entry which is preliminary data.</text>
</comment>
<protein>
    <recommendedName>
        <fullName evidence="6">Glycosyl transferase family 28 C-terminal domain-containing protein</fullName>
    </recommendedName>
</protein>
<evidence type="ECO:0000256" key="1">
    <source>
        <dbReference type="ARBA" id="ARBA00004240"/>
    </source>
</evidence>
<name>A0ABT4RII1_9ACTN</name>
<reference evidence="7" key="1">
    <citation type="submission" date="2022-10" db="EMBL/GenBank/DDBJ databases">
        <title>The WGS of Solirubrobacter sp. CPCC 204708.</title>
        <authorList>
            <person name="Jiang Z."/>
        </authorList>
    </citation>
    <scope>NUCLEOTIDE SEQUENCE</scope>
    <source>
        <strain evidence="7">CPCC 204708</strain>
    </source>
</reference>
<keyword evidence="8" id="KW-1185">Reference proteome</keyword>
<dbReference type="RefSeq" id="WP_202957873.1">
    <property type="nucleotide sequence ID" value="NZ_JAPCID010000015.1"/>
</dbReference>
<evidence type="ECO:0000256" key="2">
    <source>
        <dbReference type="ARBA" id="ARBA00006962"/>
    </source>
</evidence>
<evidence type="ECO:0000256" key="3">
    <source>
        <dbReference type="ARBA" id="ARBA00022676"/>
    </source>
</evidence>
<keyword evidence="3" id="KW-0328">Glycosyltransferase</keyword>
<proteinExistence type="inferred from homology"/>
<comment type="similarity">
    <text evidence="2">Belongs to the glycosyltransferase 28 family.</text>
</comment>
<dbReference type="EMBL" id="JAPCID010000015">
    <property type="protein sequence ID" value="MDA0138372.1"/>
    <property type="molecule type" value="Genomic_DNA"/>
</dbReference>
<comment type="subcellular location">
    <subcellularLocation>
        <location evidence="1">Endoplasmic reticulum</location>
    </subcellularLocation>
</comment>
<feature type="domain" description="Glycosyl transferase family 28 C-terminal" evidence="6">
    <location>
        <begin position="1"/>
        <end position="130"/>
    </location>
</feature>
<dbReference type="PANTHER" id="PTHR12867:SF6">
    <property type="entry name" value="N-ACETYLGLUCOSAMINYLDIPHOSPHODOLICHOL N-ACETYLGLUCOSAMINYLTRANSFERASE"/>
    <property type="match status" value="1"/>
</dbReference>
<evidence type="ECO:0000313" key="7">
    <source>
        <dbReference type="EMBL" id="MDA0138372.1"/>
    </source>
</evidence>
<evidence type="ECO:0000256" key="4">
    <source>
        <dbReference type="ARBA" id="ARBA00022679"/>
    </source>
</evidence>
<dbReference type="Pfam" id="PF04101">
    <property type="entry name" value="Glyco_tran_28_C"/>
    <property type="match status" value="1"/>
</dbReference>
<evidence type="ECO:0000259" key="6">
    <source>
        <dbReference type="Pfam" id="PF04101"/>
    </source>
</evidence>
<evidence type="ECO:0000256" key="5">
    <source>
        <dbReference type="ARBA" id="ARBA00022824"/>
    </source>
</evidence>
<dbReference type="SUPFAM" id="SSF53756">
    <property type="entry name" value="UDP-Glycosyltransferase/glycogen phosphorylase"/>
    <property type="match status" value="1"/>
</dbReference>
<keyword evidence="5" id="KW-0256">Endoplasmic reticulum</keyword>